<organism evidence="3 4">
    <name type="scientific">Dyadobacter jejuensis</name>
    <dbReference type="NCBI Taxonomy" id="1082580"/>
    <lineage>
        <taxon>Bacteria</taxon>
        <taxon>Pseudomonadati</taxon>
        <taxon>Bacteroidota</taxon>
        <taxon>Cytophagia</taxon>
        <taxon>Cytophagales</taxon>
        <taxon>Spirosomataceae</taxon>
        <taxon>Dyadobacter</taxon>
    </lineage>
</organism>
<dbReference type="EMBL" id="QGDT01000001">
    <property type="protein sequence ID" value="PWJ60535.1"/>
    <property type="molecule type" value="Genomic_DNA"/>
</dbReference>
<evidence type="ECO:0000313" key="3">
    <source>
        <dbReference type="EMBL" id="PWJ60535.1"/>
    </source>
</evidence>
<dbReference type="InterPro" id="IPR001882">
    <property type="entry name" value="Biotin_BS"/>
</dbReference>
<dbReference type="InterPro" id="IPR011053">
    <property type="entry name" value="Single_hybrid_motif"/>
</dbReference>
<dbReference type="InterPro" id="IPR050709">
    <property type="entry name" value="Biotin_Carboxyl_Carrier/Decarb"/>
</dbReference>
<name>A0A316AS72_9BACT</name>
<feature type="domain" description="Lipoyl-binding" evidence="2">
    <location>
        <begin position="98"/>
        <end position="173"/>
    </location>
</feature>
<evidence type="ECO:0000259" key="2">
    <source>
        <dbReference type="PROSITE" id="PS50968"/>
    </source>
</evidence>
<keyword evidence="1" id="KW-0092">Biotin</keyword>
<comment type="caution">
    <text evidence="3">The sequence shown here is derived from an EMBL/GenBank/DDBJ whole genome shotgun (WGS) entry which is preliminary data.</text>
</comment>
<dbReference type="CDD" id="cd06850">
    <property type="entry name" value="biotinyl_domain"/>
    <property type="match status" value="1"/>
</dbReference>
<keyword evidence="4" id="KW-1185">Reference proteome</keyword>
<dbReference type="Proteomes" id="UP000245880">
    <property type="component" value="Unassembled WGS sequence"/>
</dbReference>
<proteinExistence type="predicted"/>
<protein>
    <submittedName>
        <fullName evidence="3">Biotin-dependent enzyme</fullName>
    </submittedName>
</protein>
<dbReference type="PROSITE" id="PS50968">
    <property type="entry name" value="BIOTINYL_LIPOYL"/>
    <property type="match status" value="1"/>
</dbReference>
<dbReference type="SUPFAM" id="SSF51230">
    <property type="entry name" value="Single hybrid motif"/>
    <property type="match status" value="1"/>
</dbReference>
<reference evidence="3 4" key="1">
    <citation type="submission" date="2018-03" db="EMBL/GenBank/DDBJ databases">
        <title>Genomic Encyclopedia of Archaeal and Bacterial Type Strains, Phase II (KMG-II): from individual species to whole genera.</title>
        <authorList>
            <person name="Goeker M."/>
        </authorList>
    </citation>
    <scope>NUCLEOTIDE SEQUENCE [LARGE SCALE GENOMIC DNA]</scope>
    <source>
        <strain evidence="3 4">DSM 100346</strain>
    </source>
</reference>
<accession>A0A316AS72</accession>
<dbReference type="Pfam" id="PF00364">
    <property type="entry name" value="Biotin_lipoyl"/>
    <property type="match status" value="1"/>
</dbReference>
<dbReference type="PROSITE" id="PS00188">
    <property type="entry name" value="BIOTIN"/>
    <property type="match status" value="1"/>
</dbReference>
<sequence length="173" mass="19231">MGMLKIKVSDSSTTEPQIFQLSVKGRELMIDDQPFTGDLVRLNDHHFHLIWRHHSFDILVVEHSTADKSATLLINGVEIRTELKDELDLLLTAMGMQTGTAKKLNVLRAPMPGLIQAIYKAEGEHISLGDNLLVLVAMKMENVLKSNGSGTVKSIKVKAGDIVEKNQVLMEFQ</sequence>
<dbReference type="AlphaFoldDB" id="A0A316AS72"/>
<dbReference type="Gene3D" id="2.40.50.100">
    <property type="match status" value="1"/>
</dbReference>
<dbReference type="InterPro" id="IPR000089">
    <property type="entry name" value="Biotin_lipoyl"/>
</dbReference>
<dbReference type="PANTHER" id="PTHR45266">
    <property type="entry name" value="OXALOACETATE DECARBOXYLASE ALPHA CHAIN"/>
    <property type="match status" value="1"/>
</dbReference>
<gene>
    <name evidence="3" type="ORF">CLV98_101720</name>
</gene>
<evidence type="ECO:0000313" key="4">
    <source>
        <dbReference type="Proteomes" id="UP000245880"/>
    </source>
</evidence>
<evidence type="ECO:0000256" key="1">
    <source>
        <dbReference type="ARBA" id="ARBA00023267"/>
    </source>
</evidence>
<dbReference type="PANTHER" id="PTHR45266:SF3">
    <property type="entry name" value="OXALOACETATE DECARBOXYLASE ALPHA CHAIN"/>
    <property type="match status" value="1"/>
</dbReference>